<dbReference type="EMBL" id="CAKXAJ010025884">
    <property type="protein sequence ID" value="CAH2245003.1"/>
    <property type="molecule type" value="Genomic_DNA"/>
</dbReference>
<comment type="caution">
    <text evidence="1">The sequence shown here is derived from an EMBL/GenBank/DDBJ whole genome shotgun (WGS) entry which is preliminary data.</text>
</comment>
<dbReference type="Proteomes" id="UP000838756">
    <property type="component" value="Unassembled WGS sequence"/>
</dbReference>
<gene>
    <name evidence="1" type="primary">jg6943</name>
    <name evidence="1" type="ORF">PAEG_LOCUS20884</name>
</gene>
<organism evidence="1 2">
    <name type="scientific">Pararge aegeria aegeria</name>
    <dbReference type="NCBI Taxonomy" id="348720"/>
    <lineage>
        <taxon>Eukaryota</taxon>
        <taxon>Metazoa</taxon>
        <taxon>Ecdysozoa</taxon>
        <taxon>Arthropoda</taxon>
        <taxon>Hexapoda</taxon>
        <taxon>Insecta</taxon>
        <taxon>Pterygota</taxon>
        <taxon>Neoptera</taxon>
        <taxon>Endopterygota</taxon>
        <taxon>Lepidoptera</taxon>
        <taxon>Glossata</taxon>
        <taxon>Ditrysia</taxon>
        <taxon>Papilionoidea</taxon>
        <taxon>Nymphalidae</taxon>
        <taxon>Satyrinae</taxon>
        <taxon>Satyrini</taxon>
        <taxon>Parargina</taxon>
        <taxon>Pararge</taxon>
    </lineage>
</organism>
<name>A0A8S4S6F2_9NEOP</name>
<evidence type="ECO:0000313" key="1">
    <source>
        <dbReference type="EMBL" id="CAH2245003.1"/>
    </source>
</evidence>
<protein>
    <submittedName>
        <fullName evidence="1">Jg6943 protein</fullName>
    </submittedName>
</protein>
<proteinExistence type="predicted"/>
<keyword evidence="2" id="KW-1185">Reference proteome</keyword>
<dbReference type="AlphaFoldDB" id="A0A8S4S6F2"/>
<evidence type="ECO:0000313" key="2">
    <source>
        <dbReference type="Proteomes" id="UP000838756"/>
    </source>
</evidence>
<reference evidence="1" key="1">
    <citation type="submission" date="2022-03" db="EMBL/GenBank/DDBJ databases">
        <authorList>
            <person name="Lindestad O."/>
        </authorList>
    </citation>
    <scope>NUCLEOTIDE SEQUENCE</scope>
</reference>
<dbReference type="OrthoDB" id="407509at2759"/>
<sequence length="110" mass="12845">MERATLGVSLQDRIRNDEIRRRAKVSDIAQRISKLKWQWAGLVCRRTDGRWGRRVLEWRPRIGKRSVGRPPARWTDDLKKVSGSGWNERRRRPVCGGALLERPMLSSGRL</sequence>
<accession>A0A8S4S6F2</accession>